<comment type="caution">
    <text evidence="2">The sequence shown here is derived from an EMBL/GenBank/DDBJ whole genome shotgun (WGS) entry which is preliminary data.</text>
</comment>
<evidence type="ECO:0000313" key="3">
    <source>
        <dbReference type="Proteomes" id="UP001303046"/>
    </source>
</evidence>
<feature type="region of interest" description="Disordered" evidence="1">
    <location>
        <begin position="1"/>
        <end position="27"/>
    </location>
</feature>
<dbReference type="EMBL" id="JAVFWL010000001">
    <property type="protein sequence ID" value="KAK6727270.1"/>
    <property type="molecule type" value="Genomic_DNA"/>
</dbReference>
<keyword evidence="3" id="KW-1185">Reference proteome</keyword>
<protein>
    <submittedName>
        <fullName evidence="2">Uncharacterized protein</fullName>
    </submittedName>
</protein>
<name>A0ABR1BN03_NECAM</name>
<reference evidence="2 3" key="1">
    <citation type="submission" date="2023-08" db="EMBL/GenBank/DDBJ databases">
        <title>A Necator americanus chromosomal reference genome.</title>
        <authorList>
            <person name="Ilik V."/>
            <person name="Petrzelkova K.J."/>
            <person name="Pardy F."/>
            <person name="Fuh T."/>
            <person name="Niatou-Singa F.S."/>
            <person name="Gouil Q."/>
            <person name="Baker L."/>
            <person name="Ritchie M.E."/>
            <person name="Jex A.R."/>
            <person name="Gazzola D."/>
            <person name="Li H."/>
            <person name="Toshio Fujiwara R."/>
            <person name="Zhan B."/>
            <person name="Aroian R.V."/>
            <person name="Pafco B."/>
            <person name="Schwarz E.M."/>
        </authorList>
    </citation>
    <scope>NUCLEOTIDE SEQUENCE [LARGE SCALE GENOMIC DNA]</scope>
    <source>
        <strain evidence="2 3">Aroian</strain>
        <tissue evidence="2">Whole animal</tissue>
    </source>
</reference>
<evidence type="ECO:0000313" key="2">
    <source>
        <dbReference type="EMBL" id="KAK6727270.1"/>
    </source>
</evidence>
<proteinExistence type="predicted"/>
<sequence>MRTFASDERTLREENADGLDDEEMSRQWSDGEIYGRVTCNIDTTKSLGTAMAPDNYRNHMDEEVERFDWISASRKAVEMNR</sequence>
<organism evidence="2 3">
    <name type="scientific">Necator americanus</name>
    <name type="common">Human hookworm</name>
    <dbReference type="NCBI Taxonomy" id="51031"/>
    <lineage>
        <taxon>Eukaryota</taxon>
        <taxon>Metazoa</taxon>
        <taxon>Ecdysozoa</taxon>
        <taxon>Nematoda</taxon>
        <taxon>Chromadorea</taxon>
        <taxon>Rhabditida</taxon>
        <taxon>Rhabditina</taxon>
        <taxon>Rhabditomorpha</taxon>
        <taxon>Strongyloidea</taxon>
        <taxon>Ancylostomatidae</taxon>
        <taxon>Bunostominae</taxon>
        <taxon>Necator</taxon>
    </lineage>
</organism>
<gene>
    <name evidence="2" type="primary">Necator_chrI.g1276</name>
    <name evidence="2" type="ORF">RB195_005150</name>
</gene>
<feature type="compositionally biased region" description="Basic and acidic residues" evidence="1">
    <location>
        <begin position="1"/>
        <end position="15"/>
    </location>
</feature>
<evidence type="ECO:0000256" key="1">
    <source>
        <dbReference type="SAM" id="MobiDB-lite"/>
    </source>
</evidence>
<accession>A0ABR1BN03</accession>
<dbReference type="Proteomes" id="UP001303046">
    <property type="component" value="Unassembled WGS sequence"/>
</dbReference>